<dbReference type="Gene3D" id="2.30.30.140">
    <property type="match status" value="1"/>
</dbReference>
<organism evidence="3 4">
    <name type="scientific">Chrysophaeum taylorii</name>
    <dbReference type="NCBI Taxonomy" id="2483200"/>
    <lineage>
        <taxon>Eukaryota</taxon>
        <taxon>Sar</taxon>
        <taxon>Stramenopiles</taxon>
        <taxon>Ochrophyta</taxon>
        <taxon>Pelagophyceae</taxon>
        <taxon>Pelagomonadales</taxon>
        <taxon>Pelagomonadaceae</taxon>
        <taxon>Chrysophaeum</taxon>
    </lineage>
</organism>
<dbReference type="EMBL" id="JAQMWT010000586">
    <property type="protein sequence ID" value="KAJ8599149.1"/>
    <property type="molecule type" value="Genomic_DNA"/>
</dbReference>
<accession>A0AAD7U8H8</accession>
<dbReference type="SUPFAM" id="SSF54160">
    <property type="entry name" value="Chromo domain-like"/>
    <property type="match status" value="1"/>
</dbReference>
<name>A0AAD7U8H8_9STRA</name>
<comment type="caution">
    <text evidence="3">The sequence shown here is derived from an EMBL/GenBank/DDBJ whole genome shotgun (WGS) entry which is preliminary data.</text>
</comment>
<dbReference type="AlphaFoldDB" id="A0AAD7U8H8"/>
<evidence type="ECO:0000313" key="3">
    <source>
        <dbReference type="EMBL" id="KAJ8599149.1"/>
    </source>
</evidence>
<keyword evidence="4" id="KW-1185">Reference proteome</keyword>
<dbReference type="InterPro" id="IPR016197">
    <property type="entry name" value="Chromo-like_dom_sf"/>
</dbReference>
<dbReference type="InterPro" id="IPR025995">
    <property type="entry name" value="Tudor-knot"/>
</dbReference>
<evidence type="ECO:0000259" key="2">
    <source>
        <dbReference type="Pfam" id="PF11717"/>
    </source>
</evidence>
<sequence>MVVCAPLFLAAVVGAFVAVNPRSRPPVRRRSLEELSEGAIVAAQDEHGMWYNAQVLATSEDKYLVHYLGWEDYWDEWLETSRIARIPGAPKKPATEADLSPEAREAFRRKALEANDMWQFNHFSQTFEGAFEGTGERFDKTLASEASFAAALDLSRRDDVPDVEPETPHGVWAAVLDETRLPAGGLDFFQTLELRPIDFRGDNVRALDDDAAVLGGTAANVNAFTTARASPSELVCDVWLRKDAKLVALRVTYAATDDDWIFARADVARLSPRGTPPDPILPDLGTGIYDPHPLLNNGKPVHELFLPDKLTCAFPTRIDGAGVITLDWTIGTQRSQVDRVFERPDASLSSLEITDVLVPEDLDG</sequence>
<feature type="chain" id="PRO_5042201403" description="Tudor-knot domain-containing protein" evidence="1">
    <location>
        <begin position="16"/>
        <end position="364"/>
    </location>
</feature>
<evidence type="ECO:0000256" key="1">
    <source>
        <dbReference type="SAM" id="SignalP"/>
    </source>
</evidence>
<dbReference type="Pfam" id="PF11717">
    <property type="entry name" value="Tudor-knot"/>
    <property type="match status" value="1"/>
</dbReference>
<gene>
    <name evidence="3" type="ORF">CTAYLR_008289</name>
</gene>
<proteinExistence type="predicted"/>
<keyword evidence="1" id="KW-0732">Signal</keyword>
<dbReference type="Proteomes" id="UP001230188">
    <property type="component" value="Unassembled WGS sequence"/>
</dbReference>
<feature type="domain" description="Tudor-knot" evidence="2">
    <location>
        <begin position="37"/>
        <end position="84"/>
    </location>
</feature>
<protein>
    <recommendedName>
        <fullName evidence="2">Tudor-knot domain-containing protein</fullName>
    </recommendedName>
</protein>
<feature type="signal peptide" evidence="1">
    <location>
        <begin position="1"/>
        <end position="15"/>
    </location>
</feature>
<evidence type="ECO:0000313" key="4">
    <source>
        <dbReference type="Proteomes" id="UP001230188"/>
    </source>
</evidence>
<reference evidence="3" key="1">
    <citation type="submission" date="2023-01" db="EMBL/GenBank/DDBJ databases">
        <title>Metagenome sequencing of chrysophaentin producing Chrysophaeum taylorii.</title>
        <authorList>
            <person name="Davison J."/>
            <person name="Bewley C."/>
        </authorList>
    </citation>
    <scope>NUCLEOTIDE SEQUENCE</scope>
    <source>
        <strain evidence="3">NIES-1699</strain>
    </source>
</reference>